<dbReference type="Gene3D" id="3.10.450.50">
    <property type="match status" value="1"/>
</dbReference>
<dbReference type="EMBL" id="JAKREW010000001">
    <property type="protein sequence ID" value="MCG7503701.1"/>
    <property type="molecule type" value="Genomic_DNA"/>
</dbReference>
<proteinExistence type="predicted"/>
<dbReference type="InterPro" id="IPR032710">
    <property type="entry name" value="NTF2-like_dom_sf"/>
</dbReference>
<reference evidence="1 2" key="1">
    <citation type="submission" date="2022-02" db="EMBL/GenBank/DDBJ databases">
        <title>Draft genome sequence of Mezorhizobium retamae strain IRAMC:0171 isolated from Retama raetam nodules.</title>
        <authorList>
            <person name="Bengaied R."/>
            <person name="Sbissi I."/>
            <person name="Huber K."/>
            <person name="Ghodbane F."/>
            <person name="Nouioui I."/>
            <person name="Tarhouni M."/>
            <person name="Gtari M."/>
        </authorList>
    </citation>
    <scope>NUCLEOTIDE SEQUENCE [LARGE SCALE GENOMIC DNA]</scope>
    <source>
        <strain evidence="1 2">IRAMC:0171</strain>
    </source>
</reference>
<gene>
    <name evidence="1" type="ORF">L4923_01570</name>
</gene>
<evidence type="ECO:0000313" key="1">
    <source>
        <dbReference type="EMBL" id="MCG7503701.1"/>
    </source>
</evidence>
<keyword evidence="2" id="KW-1185">Reference proteome</keyword>
<evidence type="ECO:0000313" key="2">
    <source>
        <dbReference type="Proteomes" id="UP001201701"/>
    </source>
</evidence>
<dbReference type="SUPFAM" id="SSF54427">
    <property type="entry name" value="NTF2-like"/>
    <property type="match status" value="1"/>
</dbReference>
<comment type="caution">
    <text evidence="1">The sequence shown here is derived from an EMBL/GenBank/DDBJ whole genome shotgun (WGS) entry which is preliminary data.</text>
</comment>
<accession>A0ABS9Q8H9</accession>
<sequence length="119" mass="12900">MTEIAERPEDLPRLLVERLIARDADGLALLYEEDAVMALPGGEIASGRTAIGKAFRAFLETVPFVEPGAQARVLRNGDLAITSTRLPDGTITVEVARQQSDGSWLWVIDHPALYPGSKS</sequence>
<dbReference type="Proteomes" id="UP001201701">
    <property type="component" value="Unassembled WGS sequence"/>
</dbReference>
<dbReference type="RefSeq" id="WP_239361578.1">
    <property type="nucleotide sequence ID" value="NZ_JAKREW010000001.1"/>
</dbReference>
<protein>
    <submittedName>
        <fullName evidence="1">Nuclear transport factor 2 family protein</fullName>
    </submittedName>
</protein>
<organism evidence="1 2">
    <name type="scientific">Mesorhizobium retamae</name>
    <dbReference type="NCBI Taxonomy" id="2912854"/>
    <lineage>
        <taxon>Bacteria</taxon>
        <taxon>Pseudomonadati</taxon>
        <taxon>Pseudomonadota</taxon>
        <taxon>Alphaproteobacteria</taxon>
        <taxon>Hyphomicrobiales</taxon>
        <taxon>Phyllobacteriaceae</taxon>
        <taxon>Mesorhizobium</taxon>
    </lineage>
</organism>
<name>A0ABS9Q8H9_9HYPH</name>